<dbReference type="PRINTS" id="PR00344">
    <property type="entry name" value="BCTRLSENSOR"/>
</dbReference>
<dbReference type="EMBL" id="FWZT01000002">
    <property type="protein sequence ID" value="SME94641.1"/>
    <property type="molecule type" value="Genomic_DNA"/>
</dbReference>
<protein>
    <recommendedName>
        <fullName evidence="2">histidine kinase</fullName>
        <ecNumber evidence="2">2.7.13.3</ecNumber>
    </recommendedName>
</protein>
<keyword evidence="6" id="KW-0732">Signal</keyword>
<dbReference type="SUPFAM" id="SSF55874">
    <property type="entry name" value="ATPase domain of HSP90 chaperone/DNA topoisomerase II/histidine kinase"/>
    <property type="match status" value="1"/>
</dbReference>
<feature type="transmembrane region" description="Helical" evidence="5">
    <location>
        <begin position="259"/>
        <end position="276"/>
    </location>
</feature>
<dbReference type="EC" id="2.7.13.3" evidence="2"/>
<dbReference type="Gene3D" id="3.30.565.10">
    <property type="entry name" value="Histidine kinase-like ATPase, C-terminal domain"/>
    <property type="match status" value="1"/>
</dbReference>
<feature type="modified residue" description="Phosphohistidine" evidence="3">
    <location>
        <position position="575"/>
    </location>
</feature>
<dbReference type="OrthoDB" id="9803176at2"/>
<evidence type="ECO:0000256" key="5">
    <source>
        <dbReference type="SAM" id="Phobius"/>
    </source>
</evidence>
<dbReference type="InterPro" id="IPR036641">
    <property type="entry name" value="HPT_dom_sf"/>
</dbReference>
<reference evidence="9" key="1">
    <citation type="submission" date="2017-04" db="EMBL/GenBank/DDBJ databases">
        <authorList>
            <person name="Varghese N."/>
            <person name="Submissions S."/>
        </authorList>
    </citation>
    <scope>NUCLEOTIDE SEQUENCE [LARGE SCALE GENOMIC DNA]</scope>
    <source>
        <strain evidence="9">RKEM611</strain>
    </source>
</reference>
<dbReference type="Pfam" id="PF07695">
    <property type="entry name" value="7TMR-DISM_7TM"/>
    <property type="match status" value="1"/>
</dbReference>
<dbReference type="InterPro" id="IPR004358">
    <property type="entry name" value="Sig_transdc_His_kin-like_C"/>
</dbReference>
<dbReference type="Pfam" id="PF02518">
    <property type="entry name" value="HATPase_c"/>
    <property type="match status" value="1"/>
</dbReference>
<dbReference type="STRING" id="1513793.SAMN06296036_102133"/>
<evidence type="ECO:0000256" key="2">
    <source>
        <dbReference type="ARBA" id="ARBA00012438"/>
    </source>
</evidence>
<dbReference type="SMART" id="SM00387">
    <property type="entry name" value="HATPase_c"/>
    <property type="match status" value="1"/>
</dbReference>
<evidence type="ECO:0000256" key="4">
    <source>
        <dbReference type="SAM" id="Coils"/>
    </source>
</evidence>
<feature type="transmembrane region" description="Helical" evidence="5">
    <location>
        <begin position="189"/>
        <end position="206"/>
    </location>
</feature>
<feature type="transmembrane region" description="Helical" evidence="5">
    <location>
        <begin position="344"/>
        <end position="363"/>
    </location>
</feature>
<accession>A0A1Y6BBL4</accession>
<sequence length="873" mass="97788">MFLVRFFLLLLVMALPAESQGFEQTWVLHRSDLETPATATAETLWEPVTANAPPFGFNKTVWLKNTLGTLDSPTYLYYPNGVEDIQIYIGDDLIYSYGSFDSSWDHVATQTLHIVPLSAEHQGKEIFIRLHYGVSYLMKGFVPQLSSDIDSIIQSVGQRAIVTSFVIGIFFLLGLLSAMVVAIKRQIDISFYYACMSLAAVVWMFVNQDSTIKFFIEVDPFLATRIDAVSLLLGCSGFFGFLNEVASSHKKLMALSSRIARWLFFGSAALLFLPILSPWYLIPALHIFAIFGFSSFALYLYSAARSIRNNRESQLIVAAILAIIIGSVHDILRYTAWFPSPIESMIPIGIAIATIFMGSIVYFRLRAEQVSYIDQIKDLNTNLEGKVEEKTRDIRSILKNLPQGVFQITADSSLTIGEDYSKSLELILDETEIIGKDPIDLIFNQSDLSSDVKSLIATTLLCALEEDEIAWEANSHLLPHVMGLNDRVIEVDWQHVANADSTVEKILVSLKDVTQLRNLEEEARQQTELANMITEIMDQDVDKISFFVEFSIDLIREAFDQFNDGNYKIVFRNLHTIKGNARTYGFTGVVDSSHQAESELARLIQGEDSRIDACRHEMKETQLSLEAYEQALKKLNLGQENMVRVDKQSLIHLCQEASQCESFDDFRTLTQKILFLVEKNLAQVIEPDIKSLKFMSEKLGKPTPHVVIENDQYVIDKAHRRLLTKTFNHILANAVAHGIESPEERRQSGKAEVGTIRIHIIDTGEGLCISVRDDGRGLAIGSLREKALEQGFINAEETGKLQKIADFIFDSGVSTAQTLDQIAGRGVGLDAVRSFVESYGGCLEIELLSEKDAAFMPFQFKMIVPQSSTTSAA</sequence>
<keyword evidence="5" id="KW-1133">Transmembrane helix</keyword>
<feature type="chain" id="PRO_5012622044" description="histidine kinase" evidence="6">
    <location>
        <begin position="20"/>
        <end position="873"/>
    </location>
</feature>
<evidence type="ECO:0000313" key="8">
    <source>
        <dbReference type="EMBL" id="SME94641.1"/>
    </source>
</evidence>
<dbReference type="RefSeq" id="WP_132315496.1">
    <property type="nucleotide sequence ID" value="NZ_FWZT01000002.1"/>
</dbReference>
<gene>
    <name evidence="8" type="ORF">SAMN06296036_102133</name>
</gene>
<comment type="catalytic activity">
    <reaction evidence="1">
        <text>ATP + protein L-histidine = ADP + protein N-phospho-L-histidine.</text>
        <dbReference type="EC" id="2.7.13.3"/>
    </reaction>
</comment>
<dbReference type="SUPFAM" id="SSF47226">
    <property type="entry name" value="Histidine-containing phosphotransfer domain, HPT domain"/>
    <property type="match status" value="1"/>
</dbReference>
<feature type="transmembrane region" description="Helical" evidence="5">
    <location>
        <begin position="226"/>
        <end position="247"/>
    </location>
</feature>
<feature type="coiled-coil region" evidence="4">
    <location>
        <begin position="611"/>
        <end position="638"/>
    </location>
</feature>
<keyword evidence="5" id="KW-0472">Membrane</keyword>
<dbReference type="InterPro" id="IPR003594">
    <property type="entry name" value="HATPase_dom"/>
</dbReference>
<organism evidence="8 9">
    <name type="scientific">Pseudobacteriovorax antillogorgiicola</name>
    <dbReference type="NCBI Taxonomy" id="1513793"/>
    <lineage>
        <taxon>Bacteria</taxon>
        <taxon>Pseudomonadati</taxon>
        <taxon>Bdellovibrionota</taxon>
        <taxon>Oligoflexia</taxon>
        <taxon>Oligoflexales</taxon>
        <taxon>Pseudobacteriovoracaceae</taxon>
        <taxon>Pseudobacteriovorax</taxon>
    </lineage>
</organism>
<evidence type="ECO:0000259" key="7">
    <source>
        <dbReference type="PROSITE" id="PS50894"/>
    </source>
</evidence>
<feature type="transmembrane region" description="Helical" evidence="5">
    <location>
        <begin position="282"/>
        <end position="301"/>
    </location>
</feature>
<evidence type="ECO:0000256" key="1">
    <source>
        <dbReference type="ARBA" id="ARBA00000085"/>
    </source>
</evidence>
<feature type="transmembrane region" description="Helical" evidence="5">
    <location>
        <begin position="313"/>
        <end position="332"/>
    </location>
</feature>
<dbReference type="Pfam" id="PF01627">
    <property type="entry name" value="Hpt"/>
    <property type="match status" value="1"/>
</dbReference>
<dbReference type="InterPro" id="IPR008207">
    <property type="entry name" value="Sig_transdc_His_kin_Hpt_dom"/>
</dbReference>
<dbReference type="InterPro" id="IPR036890">
    <property type="entry name" value="HATPase_C_sf"/>
</dbReference>
<evidence type="ECO:0000313" key="9">
    <source>
        <dbReference type="Proteomes" id="UP000192907"/>
    </source>
</evidence>
<dbReference type="Proteomes" id="UP000192907">
    <property type="component" value="Unassembled WGS sequence"/>
</dbReference>
<keyword evidence="3" id="KW-0597">Phosphoprotein</keyword>
<dbReference type="InterPro" id="IPR011623">
    <property type="entry name" value="7TMR_DISM_rcpt_extracell_dom1"/>
</dbReference>
<dbReference type="InterPro" id="IPR051315">
    <property type="entry name" value="Bact_Chemotaxis_CheA"/>
</dbReference>
<dbReference type="Gene3D" id="3.30.450.20">
    <property type="entry name" value="PAS domain"/>
    <property type="match status" value="1"/>
</dbReference>
<proteinExistence type="predicted"/>
<evidence type="ECO:0000256" key="3">
    <source>
        <dbReference type="PROSITE-ProRule" id="PRU00110"/>
    </source>
</evidence>
<keyword evidence="9" id="KW-1185">Reference proteome</keyword>
<dbReference type="PANTHER" id="PTHR43395:SF1">
    <property type="entry name" value="CHEMOTAXIS PROTEIN CHEA"/>
    <property type="match status" value="1"/>
</dbReference>
<name>A0A1Y6BBL4_9BACT</name>
<feature type="transmembrane region" description="Helical" evidence="5">
    <location>
        <begin position="160"/>
        <end position="182"/>
    </location>
</feature>
<evidence type="ECO:0000256" key="6">
    <source>
        <dbReference type="SAM" id="SignalP"/>
    </source>
</evidence>
<dbReference type="PANTHER" id="PTHR43395">
    <property type="entry name" value="SENSOR HISTIDINE KINASE CHEA"/>
    <property type="match status" value="1"/>
</dbReference>
<dbReference type="GO" id="GO:0000155">
    <property type="term" value="F:phosphorelay sensor kinase activity"/>
    <property type="evidence" value="ECO:0007669"/>
    <property type="project" value="UniProtKB-ARBA"/>
</dbReference>
<dbReference type="Gene3D" id="1.20.120.160">
    <property type="entry name" value="HPT domain"/>
    <property type="match status" value="1"/>
</dbReference>
<keyword evidence="5" id="KW-0812">Transmembrane</keyword>
<feature type="signal peptide" evidence="6">
    <location>
        <begin position="1"/>
        <end position="19"/>
    </location>
</feature>
<dbReference type="AlphaFoldDB" id="A0A1Y6BBL4"/>
<keyword evidence="4" id="KW-0175">Coiled coil</keyword>
<dbReference type="PROSITE" id="PS50894">
    <property type="entry name" value="HPT"/>
    <property type="match status" value="1"/>
</dbReference>
<feature type="domain" description="HPt" evidence="7">
    <location>
        <begin position="536"/>
        <end position="638"/>
    </location>
</feature>